<keyword evidence="3" id="KW-1185">Reference proteome</keyword>
<evidence type="ECO:0000313" key="3">
    <source>
        <dbReference type="Proteomes" id="UP000078512"/>
    </source>
</evidence>
<dbReference type="AlphaFoldDB" id="A0A197JMB7"/>
<dbReference type="Proteomes" id="UP000078512">
    <property type="component" value="Unassembled WGS sequence"/>
</dbReference>
<evidence type="ECO:0000313" key="2">
    <source>
        <dbReference type="EMBL" id="OAQ26290.1"/>
    </source>
</evidence>
<dbReference type="EMBL" id="KV442068">
    <property type="protein sequence ID" value="OAQ26290.1"/>
    <property type="molecule type" value="Genomic_DNA"/>
</dbReference>
<proteinExistence type="predicted"/>
<feature type="compositionally biased region" description="Polar residues" evidence="1">
    <location>
        <begin position="8"/>
        <end position="26"/>
    </location>
</feature>
<evidence type="ECO:0000256" key="1">
    <source>
        <dbReference type="SAM" id="MobiDB-lite"/>
    </source>
</evidence>
<accession>A0A197JMB7</accession>
<feature type="region of interest" description="Disordered" evidence="1">
    <location>
        <begin position="1"/>
        <end position="26"/>
    </location>
</feature>
<name>A0A197JMB7_9FUNG</name>
<organism evidence="2 3">
    <name type="scientific">Linnemannia elongata AG-77</name>
    <dbReference type="NCBI Taxonomy" id="1314771"/>
    <lineage>
        <taxon>Eukaryota</taxon>
        <taxon>Fungi</taxon>
        <taxon>Fungi incertae sedis</taxon>
        <taxon>Mucoromycota</taxon>
        <taxon>Mortierellomycotina</taxon>
        <taxon>Mortierellomycetes</taxon>
        <taxon>Mortierellales</taxon>
        <taxon>Mortierellaceae</taxon>
        <taxon>Linnemannia</taxon>
    </lineage>
</organism>
<sequence>MIHPKSFTPLSSKASSQSQRTRDYSTNFKDFHDNGITHLIIGIQCNGGVTTAVQNHSPTIAQANSATTSFGLYGPHIYLDLSTNKPYTTNSLRNATYSHFTAFNIPILPPDPQL</sequence>
<protein>
    <submittedName>
        <fullName evidence="2">Uncharacterized protein</fullName>
    </submittedName>
</protein>
<reference evidence="2 3" key="1">
    <citation type="submission" date="2016-05" db="EMBL/GenBank/DDBJ databases">
        <title>Genome sequencing reveals origins of a unique bacterial endosymbiosis in the earliest lineages of terrestrial Fungi.</title>
        <authorList>
            <consortium name="DOE Joint Genome Institute"/>
            <person name="Uehling J."/>
            <person name="Gryganskyi A."/>
            <person name="Hameed K."/>
            <person name="Tschaplinski T."/>
            <person name="Misztal P."/>
            <person name="Wu S."/>
            <person name="Desiro A."/>
            <person name="Vande Pol N."/>
            <person name="Du Z.-Y."/>
            <person name="Zienkiewicz A."/>
            <person name="Zienkiewicz K."/>
            <person name="Morin E."/>
            <person name="Tisserant E."/>
            <person name="Splivallo R."/>
            <person name="Hainaut M."/>
            <person name="Henrissat B."/>
            <person name="Ohm R."/>
            <person name="Kuo A."/>
            <person name="Yan J."/>
            <person name="Lipzen A."/>
            <person name="Nolan M."/>
            <person name="Labutti K."/>
            <person name="Barry K."/>
            <person name="Goldstein A."/>
            <person name="Labbe J."/>
            <person name="Schadt C."/>
            <person name="Tuskan G."/>
            <person name="Grigoriev I."/>
            <person name="Martin F."/>
            <person name="Vilgalys R."/>
            <person name="Bonito G."/>
        </authorList>
    </citation>
    <scope>NUCLEOTIDE SEQUENCE [LARGE SCALE GENOMIC DNA]</scope>
    <source>
        <strain evidence="2 3">AG-77</strain>
    </source>
</reference>
<gene>
    <name evidence="2" type="ORF">K457DRAFT_22237</name>
</gene>